<gene>
    <name evidence="1" type="ORF">S01H1_43332</name>
</gene>
<protein>
    <submittedName>
        <fullName evidence="1">Uncharacterized protein</fullName>
    </submittedName>
</protein>
<reference evidence="1" key="1">
    <citation type="journal article" date="2014" name="Front. Microbiol.">
        <title>High frequency of phylogenetically diverse reductive dehalogenase-homologous genes in deep subseafloor sedimentary metagenomes.</title>
        <authorList>
            <person name="Kawai M."/>
            <person name="Futagami T."/>
            <person name="Toyoda A."/>
            <person name="Takaki Y."/>
            <person name="Nishi S."/>
            <person name="Hori S."/>
            <person name="Arai W."/>
            <person name="Tsubouchi T."/>
            <person name="Morono Y."/>
            <person name="Uchiyama I."/>
            <person name="Ito T."/>
            <person name="Fujiyama A."/>
            <person name="Inagaki F."/>
            <person name="Takami H."/>
        </authorList>
    </citation>
    <scope>NUCLEOTIDE SEQUENCE</scope>
    <source>
        <strain evidence="1">Expedition CK06-06</strain>
    </source>
</reference>
<comment type="caution">
    <text evidence="1">The sequence shown here is derived from an EMBL/GenBank/DDBJ whole genome shotgun (WGS) entry which is preliminary data.</text>
</comment>
<evidence type="ECO:0000313" key="1">
    <source>
        <dbReference type="EMBL" id="GAF99943.1"/>
    </source>
</evidence>
<sequence>MGYDEITQREYGEELVFARTSKRRWYLGDDGIADKTPAQAATYVQQYKFIRLEKRANYEPLIMCLKGLQLAYNPADYLSAEQLRGSKKLQQQYEDLKKWADEPTEISPQTISRFLTTIQTGLMNEGHHRPAHELHYIDWALSAIDVQLHMFNKQLKKTPQSDSV</sequence>
<proteinExistence type="predicted"/>
<name>X0U2F0_9ZZZZ</name>
<accession>X0U2F0</accession>
<dbReference type="EMBL" id="BARS01027602">
    <property type="protein sequence ID" value="GAF99943.1"/>
    <property type="molecule type" value="Genomic_DNA"/>
</dbReference>
<organism evidence="1">
    <name type="scientific">marine sediment metagenome</name>
    <dbReference type="NCBI Taxonomy" id="412755"/>
    <lineage>
        <taxon>unclassified sequences</taxon>
        <taxon>metagenomes</taxon>
        <taxon>ecological metagenomes</taxon>
    </lineage>
</organism>
<dbReference type="AlphaFoldDB" id="X0U2F0"/>